<name>A0A2Z4RL71_PSEPU</name>
<dbReference type="EMBL" id="CP029693">
    <property type="protein sequence ID" value="AWY40774.1"/>
    <property type="molecule type" value="Genomic_DNA"/>
</dbReference>
<keyword evidence="1" id="KW-0732">Signal</keyword>
<reference evidence="2 3" key="1">
    <citation type="submission" date="2018-05" db="EMBL/GenBank/DDBJ databases">
        <title>Whole genome sequence of Pseudomonas putida JBC17.</title>
        <authorList>
            <person name="Lee Y.H."/>
            <person name="David K."/>
        </authorList>
    </citation>
    <scope>NUCLEOTIDE SEQUENCE [LARGE SCALE GENOMIC DNA]</scope>
    <source>
        <strain evidence="2 3">JBC17</strain>
    </source>
</reference>
<gene>
    <name evidence="2" type="ORF">DKY63_13075</name>
</gene>
<dbReference type="Proteomes" id="UP000250299">
    <property type="component" value="Chromosome"/>
</dbReference>
<accession>A0A2Z4RL71</accession>
<evidence type="ECO:0000256" key="1">
    <source>
        <dbReference type="SAM" id="SignalP"/>
    </source>
</evidence>
<proteinExistence type="predicted"/>
<sequence>MTGLKNLILAFTVLGVSAAAHAADNGFTWPGSGQTGNKARKSTVLKYSNVGAAVAKDSTWGAHLPRQNSHNGYYATYDKVSVSHNGIKLFEQDLMGRYDLTGMTGQS</sequence>
<organism evidence="2 3">
    <name type="scientific">Pseudomonas putida</name>
    <name type="common">Arthrobacter siderocapsulatus</name>
    <dbReference type="NCBI Taxonomy" id="303"/>
    <lineage>
        <taxon>Bacteria</taxon>
        <taxon>Pseudomonadati</taxon>
        <taxon>Pseudomonadota</taxon>
        <taxon>Gammaproteobacteria</taxon>
        <taxon>Pseudomonadales</taxon>
        <taxon>Pseudomonadaceae</taxon>
        <taxon>Pseudomonas</taxon>
    </lineage>
</organism>
<protein>
    <submittedName>
        <fullName evidence="2">Uncharacterized protein</fullName>
    </submittedName>
</protein>
<dbReference type="RefSeq" id="WP_110964480.1">
    <property type="nucleotide sequence ID" value="NZ_CP029693.1"/>
</dbReference>
<feature type="chain" id="PRO_5016377468" evidence="1">
    <location>
        <begin position="23"/>
        <end position="107"/>
    </location>
</feature>
<feature type="signal peptide" evidence="1">
    <location>
        <begin position="1"/>
        <end position="22"/>
    </location>
</feature>
<evidence type="ECO:0000313" key="2">
    <source>
        <dbReference type="EMBL" id="AWY40774.1"/>
    </source>
</evidence>
<dbReference type="OrthoDB" id="6896482at2"/>
<dbReference type="AlphaFoldDB" id="A0A2Z4RL71"/>
<evidence type="ECO:0000313" key="3">
    <source>
        <dbReference type="Proteomes" id="UP000250299"/>
    </source>
</evidence>